<gene>
    <name evidence="3" type="ORF">PCOR1329_LOCUS85722</name>
</gene>
<feature type="compositionally biased region" description="Low complexity" evidence="1">
    <location>
        <begin position="81"/>
        <end position="103"/>
    </location>
</feature>
<dbReference type="EMBL" id="CAUYUJ010022692">
    <property type="protein sequence ID" value="CAK0912039.1"/>
    <property type="molecule type" value="Genomic_DNA"/>
</dbReference>
<feature type="non-terminal residue" evidence="3">
    <location>
        <position position="1"/>
    </location>
</feature>
<sequence>PLSPCPSSVLVYSLPLLSTISLPLLVFDSLPFPPAPKESDTLEEAAPSKQSAALEEPDAREEAAPSDEAVERLAAKEPAAEEPAAPEEAAPNEKVAPPEKAAAPSPPSAPRVMRHEERDGPEVLLDLQAPSGGAEAELREAYANLVSLLVASVFILAALVYALWENWYWPAFLFATQSILCAACHFCDPGHGSPSWPRLLGHGWECPVALAAALRGADLCLSYLMPLQLGLMLLGPEDPVLQHAEGHSEAHLRAQRVREARVPQAVARGPCSGHGVPLDVLLLSRLGTPILVAAFVAVRAPAERQGGWCSGSRPATRRLVSDKAPELKERPQTKPQAPGEYRAAILGRGEPLASPEDDQPEHEQDVLEAALVKSLGVVPQFPRLESTEAITPRLKETDEDDIGLLVPAPSVLAAEMGDPGCLWPGHPLACLVFRPALAELALRLAPAFATATEVMTASTSKGCGAGLRQLEGECCGPCAQARELSDKKG</sequence>
<accession>A0ABN9YGM1</accession>
<feature type="transmembrane region" description="Helical" evidence="2">
    <location>
        <begin position="141"/>
        <end position="161"/>
    </location>
</feature>
<keyword evidence="2" id="KW-0812">Transmembrane</keyword>
<comment type="caution">
    <text evidence="3">The sequence shown here is derived from an EMBL/GenBank/DDBJ whole genome shotgun (WGS) entry which is preliminary data.</text>
</comment>
<reference evidence="3" key="1">
    <citation type="submission" date="2023-10" db="EMBL/GenBank/DDBJ databases">
        <authorList>
            <person name="Chen Y."/>
            <person name="Shah S."/>
            <person name="Dougan E. K."/>
            <person name="Thang M."/>
            <person name="Chan C."/>
        </authorList>
    </citation>
    <scope>NUCLEOTIDE SEQUENCE [LARGE SCALE GENOMIC DNA]</scope>
</reference>
<name>A0ABN9YGM1_9DINO</name>
<feature type="compositionally biased region" description="Basic and acidic residues" evidence="1">
    <location>
        <begin position="69"/>
        <end position="79"/>
    </location>
</feature>
<keyword evidence="4" id="KW-1185">Reference proteome</keyword>
<organism evidence="3 4">
    <name type="scientific">Prorocentrum cordatum</name>
    <dbReference type="NCBI Taxonomy" id="2364126"/>
    <lineage>
        <taxon>Eukaryota</taxon>
        <taxon>Sar</taxon>
        <taxon>Alveolata</taxon>
        <taxon>Dinophyceae</taxon>
        <taxon>Prorocentrales</taxon>
        <taxon>Prorocentraceae</taxon>
        <taxon>Prorocentrum</taxon>
    </lineage>
</organism>
<evidence type="ECO:0008006" key="5">
    <source>
        <dbReference type="Google" id="ProtNLM"/>
    </source>
</evidence>
<keyword evidence="2" id="KW-0472">Membrane</keyword>
<protein>
    <recommendedName>
        <fullName evidence="5">Glycerophosphocholine acyltransferase 1</fullName>
    </recommendedName>
</protein>
<evidence type="ECO:0000313" key="3">
    <source>
        <dbReference type="EMBL" id="CAK0912039.1"/>
    </source>
</evidence>
<feature type="region of interest" description="Disordered" evidence="1">
    <location>
        <begin position="305"/>
        <end position="340"/>
    </location>
</feature>
<feature type="compositionally biased region" description="Basic and acidic residues" evidence="1">
    <location>
        <begin position="319"/>
        <end position="332"/>
    </location>
</feature>
<evidence type="ECO:0000256" key="1">
    <source>
        <dbReference type="SAM" id="MobiDB-lite"/>
    </source>
</evidence>
<dbReference type="Proteomes" id="UP001189429">
    <property type="component" value="Unassembled WGS sequence"/>
</dbReference>
<proteinExistence type="predicted"/>
<feature type="region of interest" description="Disordered" evidence="1">
    <location>
        <begin position="33"/>
        <end position="113"/>
    </location>
</feature>
<evidence type="ECO:0000313" key="4">
    <source>
        <dbReference type="Proteomes" id="UP001189429"/>
    </source>
</evidence>
<evidence type="ECO:0000256" key="2">
    <source>
        <dbReference type="SAM" id="Phobius"/>
    </source>
</evidence>
<keyword evidence="2" id="KW-1133">Transmembrane helix</keyword>
<feature type="transmembrane region" description="Helical" evidence="2">
    <location>
        <begin position="6"/>
        <end position="27"/>
    </location>
</feature>